<proteinExistence type="predicted"/>
<dbReference type="AlphaFoldDB" id="A0A0E9U461"/>
<evidence type="ECO:0000313" key="1">
    <source>
        <dbReference type="EMBL" id="JAH60709.1"/>
    </source>
</evidence>
<accession>A0A0E9U461</accession>
<reference evidence="1" key="1">
    <citation type="submission" date="2014-11" db="EMBL/GenBank/DDBJ databases">
        <authorList>
            <person name="Amaro Gonzalez C."/>
        </authorList>
    </citation>
    <scope>NUCLEOTIDE SEQUENCE</scope>
</reference>
<organism evidence="1">
    <name type="scientific">Anguilla anguilla</name>
    <name type="common">European freshwater eel</name>
    <name type="synonym">Muraena anguilla</name>
    <dbReference type="NCBI Taxonomy" id="7936"/>
    <lineage>
        <taxon>Eukaryota</taxon>
        <taxon>Metazoa</taxon>
        <taxon>Chordata</taxon>
        <taxon>Craniata</taxon>
        <taxon>Vertebrata</taxon>
        <taxon>Euteleostomi</taxon>
        <taxon>Actinopterygii</taxon>
        <taxon>Neopterygii</taxon>
        <taxon>Teleostei</taxon>
        <taxon>Anguilliformes</taxon>
        <taxon>Anguillidae</taxon>
        <taxon>Anguilla</taxon>
    </lineage>
</organism>
<name>A0A0E9U461_ANGAN</name>
<dbReference type="EMBL" id="GBXM01047868">
    <property type="protein sequence ID" value="JAH60709.1"/>
    <property type="molecule type" value="Transcribed_RNA"/>
</dbReference>
<sequence length="46" mass="5038">MISIFVLGAVLYLLVYGRFYHNLGNVRIVAHSGPFFIEVGLLSLAG</sequence>
<reference evidence="1" key="2">
    <citation type="journal article" date="2015" name="Fish Shellfish Immunol.">
        <title>Early steps in the European eel (Anguilla anguilla)-Vibrio vulnificus interaction in the gills: Role of the RtxA13 toxin.</title>
        <authorList>
            <person name="Callol A."/>
            <person name="Pajuelo D."/>
            <person name="Ebbesson L."/>
            <person name="Teles M."/>
            <person name="MacKenzie S."/>
            <person name="Amaro C."/>
        </authorList>
    </citation>
    <scope>NUCLEOTIDE SEQUENCE</scope>
</reference>
<protein>
    <submittedName>
        <fullName evidence="1">Uncharacterized protein</fullName>
    </submittedName>
</protein>